<keyword evidence="4" id="KW-0119">Carbohydrate metabolism</keyword>
<dbReference type="Pfam" id="PF00331">
    <property type="entry name" value="Glyco_hydro_10"/>
    <property type="match status" value="1"/>
</dbReference>
<keyword evidence="5" id="KW-0624">Polysaccharide degradation</keyword>
<keyword evidence="3" id="KW-0378">Hydrolase</keyword>
<dbReference type="Pfam" id="PF02018">
    <property type="entry name" value="CBM_4_9"/>
    <property type="match status" value="1"/>
</dbReference>
<evidence type="ECO:0000256" key="2">
    <source>
        <dbReference type="ARBA" id="ARBA00022737"/>
    </source>
</evidence>
<evidence type="ECO:0000256" key="3">
    <source>
        <dbReference type="ARBA" id="ARBA00022801"/>
    </source>
</evidence>
<dbReference type="InterPro" id="IPR008979">
    <property type="entry name" value="Galactose-bd-like_sf"/>
</dbReference>
<dbReference type="Gene3D" id="3.20.20.80">
    <property type="entry name" value="Glycosidases"/>
    <property type="match status" value="1"/>
</dbReference>
<comment type="similarity">
    <text evidence="1">Belongs to the glycosyl hydrolase 10 (cellulase F) family.</text>
</comment>
<dbReference type="Gene3D" id="2.60.120.260">
    <property type="entry name" value="Galactose-binding domain-like"/>
    <property type="match status" value="1"/>
</dbReference>
<dbReference type="PANTHER" id="PTHR31490">
    <property type="entry name" value="GLYCOSYL HYDROLASE"/>
    <property type="match status" value="1"/>
</dbReference>
<gene>
    <name evidence="7" type="ORF">FEM48_Zijuj09G0136200</name>
</gene>
<dbReference type="PROSITE" id="PS51760">
    <property type="entry name" value="GH10_2"/>
    <property type="match status" value="1"/>
</dbReference>
<dbReference type="SUPFAM" id="SSF49785">
    <property type="entry name" value="Galactose-binding domain-like"/>
    <property type="match status" value="1"/>
</dbReference>
<evidence type="ECO:0000256" key="5">
    <source>
        <dbReference type="ARBA" id="ARBA00023326"/>
    </source>
</evidence>
<dbReference type="AlphaFoldDB" id="A0A978UTB4"/>
<proteinExistence type="inferred from homology"/>
<dbReference type="PANTHER" id="PTHR31490:SF2">
    <property type="entry name" value="GLYCOSYL HYDROLASE FAMILY 10 PROTEIN"/>
    <property type="match status" value="1"/>
</dbReference>
<dbReference type="Proteomes" id="UP000813462">
    <property type="component" value="Unassembled WGS sequence"/>
</dbReference>
<keyword evidence="2" id="KW-0677">Repeat</keyword>
<dbReference type="SMART" id="SM00633">
    <property type="entry name" value="Glyco_10"/>
    <property type="match status" value="1"/>
</dbReference>
<name>A0A978UTB4_ZIZJJ</name>
<organism evidence="7 8">
    <name type="scientific">Ziziphus jujuba var. spinosa</name>
    <dbReference type="NCBI Taxonomy" id="714518"/>
    <lineage>
        <taxon>Eukaryota</taxon>
        <taxon>Viridiplantae</taxon>
        <taxon>Streptophyta</taxon>
        <taxon>Embryophyta</taxon>
        <taxon>Tracheophyta</taxon>
        <taxon>Spermatophyta</taxon>
        <taxon>Magnoliopsida</taxon>
        <taxon>eudicotyledons</taxon>
        <taxon>Gunneridae</taxon>
        <taxon>Pentapetalae</taxon>
        <taxon>rosids</taxon>
        <taxon>fabids</taxon>
        <taxon>Rosales</taxon>
        <taxon>Rhamnaceae</taxon>
        <taxon>Paliureae</taxon>
        <taxon>Ziziphus</taxon>
    </lineage>
</organism>
<comment type="caution">
    <text evidence="7">The sequence shown here is derived from an EMBL/GenBank/DDBJ whole genome shotgun (WGS) entry which is preliminary data.</text>
</comment>
<dbReference type="GO" id="GO:0000272">
    <property type="term" value="P:polysaccharide catabolic process"/>
    <property type="evidence" value="ECO:0007669"/>
    <property type="project" value="UniProtKB-KW"/>
</dbReference>
<feature type="domain" description="GH10" evidence="6">
    <location>
        <begin position="159"/>
        <end position="459"/>
    </location>
</feature>
<dbReference type="InterPro" id="IPR003305">
    <property type="entry name" value="CenC_carb-bd"/>
</dbReference>
<evidence type="ECO:0000256" key="1">
    <source>
        <dbReference type="ARBA" id="ARBA00007495"/>
    </source>
</evidence>
<evidence type="ECO:0000313" key="7">
    <source>
        <dbReference type="EMBL" id="KAH7518114.1"/>
    </source>
</evidence>
<dbReference type="GO" id="GO:0031176">
    <property type="term" value="F:endo-1,4-beta-xylanase activity"/>
    <property type="evidence" value="ECO:0007669"/>
    <property type="project" value="UniProtKB-ARBA"/>
</dbReference>
<dbReference type="SUPFAM" id="SSF51445">
    <property type="entry name" value="(Trans)glycosidases"/>
    <property type="match status" value="1"/>
</dbReference>
<dbReference type="InterPro" id="IPR017853">
    <property type="entry name" value="GH"/>
</dbReference>
<evidence type="ECO:0000313" key="8">
    <source>
        <dbReference type="Proteomes" id="UP000813462"/>
    </source>
</evidence>
<dbReference type="EMBL" id="JAEACU010000009">
    <property type="protein sequence ID" value="KAH7518114.1"/>
    <property type="molecule type" value="Genomic_DNA"/>
</dbReference>
<sequence>MNDGLKGWSAYGEAKIQHRQSQANQFIAAYSRYQPYDSISQKLYLQKDMLYTFSAWIQVSGGSNIQIKAVFNTSNGFKHVGATIAESGCWSMLKGGLTVDASGPAHLYFESKNTSVEIWADSVSLQPFTKNQWKAHQDQSIHKIGKRNVRIQAVDSQGNPLSNATISIQQNRLGFPFGCAINKNILTNTAYQNWFTSRFTVTTFEDEMKWYSTETSQGKVDYSVSDAMLQFVKQCNIAVRGHNVFWDDPKYQPSWINSLSRRQLALAAANRLFSIVPRYRGQLISWDVMNENLHFSYFERRIARNASKIFYKWAQQADGKTTLFMNDFNTIEDPNDYVSSPARYLQKLREIQSSAGNENGIQMGIGIEGHFSTPNLPYIRASLDILAAARLPIWITEVDVQSSPNQAMYLEQVLRETRSHPGVNGIVMWAAWRPEGCYSMCLTDNNFNNLKTGDVVDKLLHEWGWKGFIAATTDANGFFETSLFHGDYHVKIKHPDMKNSSLNHILINVFPTTTGAKQTVPQQLQVLAT</sequence>
<evidence type="ECO:0000259" key="6">
    <source>
        <dbReference type="PROSITE" id="PS51760"/>
    </source>
</evidence>
<protein>
    <recommendedName>
        <fullName evidence="6">GH10 domain-containing protein</fullName>
    </recommendedName>
</protein>
<accession>A0A978UTB4</accession>
<dbReference type="InterPro" id="IPR001000">
    <property type="entry name" value="GH10_dom"/>
</dbReference>
<reference evidence="7" key="1">
    <citation type="journal article" date="2021" name="Front. Plant Sci.">
        <title>Chromosome-Scale Genome Assembly for Chinese Sour Jujube and Insights Into Its Genome Evolution and Domestication Signature.</title>
        <authorList>
            <person name="Shen L.-Y."/>
            <person name="Luo H."/>
            <person name="Wang X.-L."/>
            <person name="Wang X.-M."/>
            <person name="Qiu X.-J."/>
            <person name="Liu H."/>
            <person name="Zhou S.-S."/>
            <person name="Jia K.-H."/>
            <person name="Nie S."/>
            <person name="Bao Y.-T."/>
            <person name="Zhang R.-G."/>
            <person name="Yun Q.-Z."/>
            <person name="Chai Y.-H."/>
            <person name="Lu J.-Y."/>
            <person name="Li Y."/>
            <person name="Zhao S.-W."/>
            <person name="Mao J.-F."/>
            <person name="Jia S.-G."/>
            <person name="Mao Y.-M."/>
        </authorList>
    </citation>
    <scope>NUCLEOTIDE SEQUENCE</scope>
    <source>
        <strain evidence="7">AT0</strain>
        <tissue evidence="7">Leaf</tissue>
    </source>
</reference>
<dbReference type="InterPro" id="IPR044846">
    <property type="entry name" value="GH10"/>
</dbReference>
<evidence type="ECO:0000256" key="4">
    <source>
        <dbReference type="ARBA" id="ARBA00023277"/>
    </source>
</evidence>